<protein>
    <recommendedName>
        <fullName evidence="7 8">Ribonuclease P protein component</fullName>
        <shortName evidence="7">RNase P protein</shortName>
        <shortName evidence="7">RNaseP protein</shortName>
        <ecNumber evidence="7 8">3.1.26.5</ecNumber>
    </recommendedName>
    <alternativeName>
        <fullName evidence="7">Protein C5</fullName>
    </alternativeName>
</protein>
<dbReference type="AlphaFoldDB" id="A0AB33IXL2"/>
<dbReference type="EMBL" id="AP035785">
    <property type="protein sequence ID" value="BFO71914.1"/>
    <property type="molecule type" value="Genomic_DNA"/>
</dbReference>
<evidence type="ECO:0000256" key="4">
    <source>
        <dbReference type="ARBA" id="ARBA00022759"/>
    </source>
</evidence>
<dbReference type="InterPro" id="IPR020539">
    <property type="entry name" value="RNase_P_CS"/>
</dbReference>
<sequence length="135" mass="15531">MAESRPQTLTKAERISSKKQIDKLFSGGQSRSMSAYPLRMVYMVEELDAPVEGAQVAILVSVPKRCFKRAVKRNRVKRQIREAYRRNKYTIIDRVAGQPNFRVSLAFIWLSDTLAESKLVERRVCSLLTRVAEKI</sequence>
<dbReference type="InterPro" id="IPR020568">
    <property type="entry name" value="Ribosomal_Su5_D2-typ_SF"/>
</dbReference>
<name>A0AB33IXL2_9BACT</name>
<evidence type="ECO:0000256" key="1">
    <source>
        <dbReference type="ARBA" id="ARBA00002663"/>
    </source>
</evidence>
<keyword evidence="2 7" id="KW-0819">tRNA processing</keyword>
<keyword evidence="6 7" id="KW-0694">RNA-binding</keyword>
<comment type="similarity">
    <text evidence="7">Belongs to the RnpA family.</text>
</comment>
<keyword evidence="3 7" id="KW-0540">Nuclease</keyword>
<keyword evidence="4 7" id="KW-0255">Endonuclease</keyword>
<dbReference type="PROSITE" id="PS00648">
    <property type="entry name" value="RIBONUCLEASE_P"/>
    <property type="match status" value="1"/>
</dbReference>
<dbReference type="GO" id="GO:0004526">
    <property type="term" value="F:ribonuclease P activity"/>
    <property type="evidence" value="ECO:0007669"/>
    <property type="project" value="UniProtKB-UniRule"/>
</dbReference>
<dbReference type="Gene3D" id="3.30.230.10">
    <property type="match status" value="1"/>
</dbReference>
<comment type="catalytic activity">
    <reaction evidence="7">
        <text>Endonucleolytic cleavage of RNA, removing 5'-extranucleotides from tRNA precursor.</text>
        <dbReference type="EC" id="3.1.26.5"/>
    </reaction>
</comment>
<dbReference type="SUPFAM" id="SSF54211">
    <property type="entry name" value="Ribosomal protein S5 domain 2-like"/>
    <property type="match status" value="1"/>
</dbReference>
<accession>A0AB33IXL2</accession>
<evidence type="ECO:0000313" key="9">
    <source>
        <dbReference type="EMBL" id="BFO71914.1"/>
    </source>
</evidence>
<comment type="function">
    <text evidence="1 7">RNaseP catalyzes the removal of the 5'-leader sequence from pre-tRNA to produce the mature 5'-terminus. It can also cleave other RNA substrates such as 4.5S RNA. The protein component plays an auxiliary but essential role in vivo by binding to the 5'-leader sequence and broadening the substrate specificity of the ribozyme.</text>
</comment>
<dbReference type="HAMAP" id="MF_00227">
    <property type="entry name" value="RNase_P"/>
    <property type="match status" value="1"/>
</dbReference>
<evidence type="ECO:0000256" key="8">
    <source>
        <dbReference type="NCBIfam" id="TIGR00188"/>
    </source>
</evidence>
<dbReference type="InterPro" id="IPR000100">
    <property type="entry name" value="RNase_P"/>
</dbReference>
<gene>
    <name evidence="7 9" type="primary">rnpA</name>
    <name evidence="9" type="ORF">GTC17253_18800</name>
</gene>
<proteinExistence type="inferred from homology"/>
<reference evidence="9" key="1">
    <citation type="submission" date="2024-07" db="EMBL/GenBank/DDBJ databases">
        <title>Complete genome sequence of Prevotella sp. YM-2024 GTC17253.</title>
        <authorList>
            <person name="Hayashi M."/>
            <person name="Muto Y."/>
            <person name="Tanaka K."/>
            <person name="Niwa H."/>
        </authorList>
    </citation>
    <scope>NUCLEOTIDE SEQUENCE</scope>
    <source>
        <strain evidence="9">GTC17253</strain>
    </source>
</reference>
<dbReference type="GO" id="GO:0000049">
    <property type="term" value="F:tRNA binding"/>
    <property type="evidence" value="ECO:0007669"/>
    <property type="project" value="UniProtKB-UniRule"/>
</dbReference>
<evidence type="ECO:0000256" key="7">
    <source>
        <dbReference type="HAMAP-Rule" id="MF_00227"/>
    </source>
</evidence>
<evidence type="ECO:0000256" key="6">
    <source>
        <dbReference type="ARBA" id="ARBA00022884"/>
    </source>
</evidence>
<comment type="subunit">
    <text evidence="7">Consists of a catalytic RNA component (M1 or rnpB) and a protein subunit.</text>
</comment>
<evidence type="ECO:0000256" key="3">
    <source>
        <dbReference type="ARBA" id="ARBA00022722"/>
    </source>
</evidence>
<dbReference type="EC" id="3.1.26.5" evidence="7 8"/>
<evidence type="ECO:0000256" key="2">
    <source>
        <dbReference type="ARBA" id="ARBA00022694"/>
    </source>
</evidence>
<organism evidence="9">
    <name type="scientific">Prevotella sp. GTC17253</name>
    <dbReference type="NCBI Taxonomy" id="3236793"/>
    <lineage>
        <taxon>Bacteria</taxon>
        <taxon>Pseudomonadati</taxon>
        <taxon>Bacteroidota</taxon>
        <taxon>Bacteroidia</taxon>
        <taxon>Bacteroidales</taxon>
        <taxon>Prevotellaceae</taxon>
        <taxon>Prevotella</taxon>
    </lineage>
</organism>
<dbReference type="InterPro" id="IPR014721">
    <property type="entry name" value="Ribsml_uS5_D2-typ_fold_subgr"/>
</dbReference>
<keyword evidence="5 7" id="KW-0378">Hydrolase</keyword>
<evidence type="ECO:0000256" key="5">
    <source>
        <dbReference type="ARBA" id="ARBA00022801"/>
    </source>
</evidence>
<dbReference type="GO" id="GO:0001682">
    <property type="term" value="P:tRNA 5'-leader removal"/>
    <property type="evidence" value="ECO:0007669"/>
    <property type="project" value="UniProtKB-UniRule"/>
</dbReference>
<dbReference type="NCBIfam" id="TIGR00188">
    <property type="entry name" value="rnpA"/>
    <property type="match status" value="1"/>
</dbReference>
<dbReference type="Pfam" id="PF00825">
    <property type="entry name" value="Ribonuclease_P"/>
    <property type="match status" value="1"/>
</dbReference>